<reference evidence="2 3" key="1">
    <citation type="submission" date="2020-01" db="EMBL/GenBank/DDBJ databases">
        <title>Muricauda sediminis sp.nov. 40Bstr401.</title>
        <authorList>
            <person name="Xue Z."/>
            <person name="Zhu S."/>
            <person name="Ren N."/>
            <person name="Chen T."/>
            <person name="Chen X."/>
            <person name="Chen J."/>
            <person name="Yang J."/>
        </authorList>
    </citation>
    <scope>NUCLEOTIDE SEQUENCE [LARGE SCALE GENOMIC DNA]</scope>
    <source>
        <strain evidence="2 3">40Bstr401</strain>
    </source>
</reference>
<evidence type="ECO:0008006" key="4">
    <source>
        <dbReference type="Google" id="ProtNLM"/>
    </source>
</evidence>
<dbReference type="PROSITE" id="PS51257">
    <property type="entry name" value="PROKAR_LIPOPROTEIN"/>
    <property type="match status" value="1"/>
</dbReference>
<dbReference type="EMBL" id="JAAAMI010000001">
    <property type="protein sequence ID" value="NDV42207.1"/>
    <property type="molecule type" value="Genomic_DNA"/>
</dbReference>
<feature type="compositionally biased region" description="Low complexity" evidence="1">
    <location>
        <begin position="30"/>
        <end position="50"/>
    </location>
</feature>
<dbReference type="Proteomes" id="UP000468707">
    <property type="component" value="Unassembled WGS sequence"/>
</dbReference>
<comment type="caution">
    <text evidence="2">The sequence shown here is derived from an EMBL/GenBank/DDBJ whole genome shotgun (WGS) entry which is preliminary data.</text>
</comment>
<organism evidence="2 3">
    <name type="scientific">Flagellimonas sediminis</name>
    <dbReference type="NCBI Taxonomy" id="2696468"/>
    <lineage>
        <taxon>Bacteria</taxon>
        <taxon>Pseudomonadati</taxon>
        <taxon>Bacteroidota</taxon>
        <taxon>Flavobacteriia</taxon>
        <taxon>Flavobacteriales</taxon>
        <taxon>Flavobacteriaceae</taxon>
        <taxon>Flagellimonas</taxon>
    </lineage>
</organism>
<keyword evidence="3" id="KW-1185">Reference proteome</keyword>
<proteinExistence type="predicted"/>
<gene>
    <name evidence="2" type="ORF">GTK07_02620</name>
</gene>
<evidence type="ECO:0000313" key="3">
    <source>
        <dbReference type="Proteomes" id="UP000468707"/>
    </source>
</evidence>
<dbReference type="AlphaFoldDB" id="A0A6I5KNW2"/>
<dbReference type="RefSeq" id="WP_163632749.1">
    <property type="nucleotide sequence ID" value="NZ_JAAAMI010000001.1"/>
</dbReference>
<feature type="region of interest" description="Disordered" evidence="1">
    <location>
        <begin position="25"/>
        <end position="50"/>
    </location>
</feature>
<dbReference type="Gene3D" id="1.20.5.320">
    <property type="entry name" value="6-Phosphogluconate Dehydrogenase, domain 3"/>
    <property type="match status" value="1"/>
</dbReference>
<evidence type="ECO:0000313" key="2">
    <source>
        <dbReference type="EMBL" id="NDV42207.1"/>
    </source>
</evidence>
<accession>A0A6I5KNW2</accession>
<sequence length="191" mass="20826">MKKLIFGWAFLGFIFLACSPDDGEDGAMGPQGIQGEQGPAGAQGDQGEQGETGTANVIYSDWIPSGFESPIAATSASFSILNVEELTDEIKATGYIAVYGKYTSIYTIIDPLPKSIFGLRMQHYDFQINDLNQNIAIWITSIDGSDIEIPIYDDYRYIIIPGGTPSTSGKAVVDYSKMSYEELVALFHIPE</sequence>
<protein>
    <recommendedName>
        <fullName evidence="4">Collagen-like protein</fullName>
    </recommendedName>
</protein>
<evidence type="ECO:0000256" key="1">
    <source>
        <dbReference type="SAM" id="MobiDB-lite"/>
    </source>
</evidence>
<name>A0A6I5KNW2_9FLAO</name>